<evidence type="ECO:0000256" key="1">
    <source>
        <dbReference type="SAM" id="Phobius"/>
    </source>
</evidence>
<protein>
    <submittedName>
        <fullName evidence="2">Uncharacterized protein</fullName>
    </submittedName>
</protein>
<proteinExistence type="predicted"/>
<reference evidence="2 3" key="1">
    <citation type="journal article" date="2018" name="Sci. Rep.">
        <title>Genomic signatures of local adaptation to the degree of environmental predictability in rotifers.</title>
        <authorList>
            <person name="Franch-Gras L."/>
            <person name="Hahn C."/>
            <person name="Garcia-Roger E.M."/>
            <person name="Carmona M.J."/>
            <person name="Serra M."/>
            <person name="Gomez A."/>
        </authorList>
    </citation>
    <scope>NUCLEOTIDE SEQUENCE [LARGE SCALE GENOMIC DNA]</scope>
    <source>
        <strain evidence="2">HYR1</strain>
    </source>
</reference>
<keyword evidence="1" id="KW-0812">Transmembrane</keyword>
<sequence>MTYTGILKFRIKKIRSKKRFNQIPFKIPTAIMNKAMAGPVMLGAPKETKITIGKNSTQYWSKVAYDGYLFFSFIISLSNFSGRLEPLLSDNIKINNLKDQNRFLKWVTHIFILKAYIGLVLDASLFFILGLELVLKKTIKLTYLFINKSGNVFMSYKCTFLFQKARWPKKYKIKARRVNLTGVISNYLA</sequence>
<keyword evidence="1" id="KW-0472">Membrane</keyword>
<dbReference type="EMBL" id="REGN01000845">
    <property type="protein sequence ID" value="RNA38648.1"/>
    <property type="molecule type" value="Genomic_DNA"/>
</dbReference>
<dbReference type="Proteomes" id="UP000276133">
    <property type="component" value="Unassembled WGS sequence"/>
</dbReference>
<evidence type="ECO:0000313" key="2">
    <source>
        <dbReference type="EMBL" id="RNA38648.1"/>
    </source>
</evidence>
<dbReference type="AlphaFoldDB" id="A0A3M7SSV5"/>
<keyword evidence="1" id="KW-1133">Transmembrane helix</keyword>
<gene>
    <name evidence="2" type="ORF">BpHYR1_043896</name>
</gene>
<evidence type="ECO:0000313" key="3">
    <source>
        <dbReference type="Proteomes" id="UP000276133"/>
    </source>
</evidence>
<feature type="transmembrane region" description="Helical" evidence="1">
    <location>
        <begin position="106"/>
        <end position="131"/>
    </location>
</feature>
<organism evidence="2 3">
    <name type="scientific">Brachionus plicatilis</name>
    <name type="common">Marine rotifer</name>
    <name type="synonym">Brachionus muelleri</name>
    <dbReference type="NCBI Taxonomy" id="10195"/>
    <lineage>
        <taxon>Eukaryota</taxon>
        <taxon>Metazoa</taxon>
        <taxon>Spiralia</taxon>
        <taxon>Gnathifera</taxon>
        <taxon>Rotifera</taxon>
        <taxon>Eurotatoria</taxon>
        <taxon>Monogononta</taxon>
        <taxon>Pseudotrocha</taxon>
        <taxon>Ploima</taxon>
        <taxon>Brachionidae</taxon>
        <taxon>Brachionus</taxon>
    </lineage>
</organism>
<keyword evidence="3" id="KW-1185">Reference proteome</keyword>
<comment type="caution">
    <text evidence="2">The sequence shown here is derived from an EMBL/GenBank/DDBJ whole genome shotgun (WGS) entry which is preliminary data.</text>
</comment>
<accession>A0A3M7SSV5</accession>
<name>A0A3M7SSV5_BRAPC</name>